<gene>
    <name evidence="2" type="ORF">G6F64_013839</name>
</gene>
<name>A0A9P6WUN6_RHIOR</name>
<evidence type="ECO:0000313" key="2">
    <source>
        <dbReference type="EMBL" id="KAG1291050.1"/>
    </source>
</evidence>
<dbReference type="EMBL" id="JAANQT010006541">
    <property type="protein sequence ID" value="KAG1291050.1"/>
    <property type="molecule type" value="Genomic_DNA"/>
</dbReference>
<sequence length="207" mass="22279">MVRTTSKTFSTINGAKPIDGSQHLLFAARQRGGLLFETLAQAREGVAHHVQVLLHRRTVATQVGAHFQVFAHAHVAEDFAALRHLHDAPAHHGVRRQPVAGLACETHAARRGCDQARDHGERGGLARAVGPQQGRDLAFAHFQGHPPHRLHAAIVHGQVLDLQHLVRHGASSPDRLRSRPGRGRCPAARPRQSSGRNSTPAPAAPGA</sequence>
<feature type="region of interest" description="Disordered" evidence="1">
    <location>
        <begin position="170"/>
        <end position="207"/>
    </location>
</feature>
<dbReference type="AlphaFoldDB" id="A0A9P6WUN6"/>
<evidence type="ECO:0000256" key="1">
    <source>
        <dbReference type="SAM" id="MobiDB-lite"/>
    </source>
</evidence>
<evidence type="ECO:0000313" key="3">
    <source>
        <dbReference type="Proteomes" id="UP000716291"/>
    </source>
</evidence>
<reference evidence="2" key="1">
    <citation type="journal article" date="2020" name="Microb. Genom.">
        <title>Genetic diversity of clinical and environmental Mucorales isolates obtained from an investigation of mucormycosis cases among solid organ transplant recipients.</title>
        <authorList>
            <person name="Nguyen M.H."/>
            <person name="Kaul D."/>
            <person name="Muto C."/>
            <person name="Cheng S.J."/>
            <person name="Richter R.A."/>
            <person name="Bruno V.M."/>
            <person name="Liu G."/>
            <person name="Beyhan S."/>
            <person name="Sundermann A.J."/>
            <person name="Mounaud S."/>
            <person name="Pasculle A.W."/>
            <person name="Nierman W.C."/>
            <person name="Driscoll E."/>
            <person name="Cumbie R."/>
            <person name="Clancy C.J."/>
            <person name="Dupont C.L."/>
        </authorList>
    </citation>
    <scope>NUCLEOTIDE SEQUENCE</scope>
    <source>
        <strain evidence="2">GL11</strain>
    </source>
</reference>
<dbReference type="AntiFam" id="ANF00095">
    <property type="entry name" value="Shadow ORF (opposite ABC transporters)"/>
</dbReference>
<protein>
    <submittedName>
        <fullName evidence="2">Uncharacterized protein</fullName>
    </submittedName>
</protein>
<dbReference type="Proteomes" id="UP000716291">
    <property type="component" value="Unassembled WGS sequence"/>
</dbReference>
<keyword evidence="3" id="KW-1185">Reference proteome</keyword>
<comment type="caution">
    <text evidence="2">The sequence shown here is derived from an EMBL/GenBank/DDBJ whole genome shotgun (WGS) entry which is preliminary data.</text>
</comment>
<organism evidence="2 3">
    <name type="scientific">Rhizopus oryzae</name>
    <name type="common">Mucormycosis agent</name>
    <name type="synonym">Rhizopus arrhizus var. delemar</name>
    <dbReference type="NCBI Taxonomy" id="64495"/>
    <lineage>
        <taxon>Eukaryota</taxon>
        <taxon>Fungi</taxon>
        <taxon>Fungi incertae sedis</taxon>
        <taxon>Mucoromycota</taxon>
        <taxon>Mucoromycotina</taxon>
        <taxon>Mucoromycetes</taxon>
        <taxon>Mucorales</taxon>
        <taxon>Mucorineae</taxon>
        <taxon>Rhizopodaceae</taxon>
        <taxon>Rhizopus</taxon>
    </lineage>
</organism>
<proteinExistence type="predicted"/>
<accession>A0A9P6WUN6</accession>